<comment type="caution">
    <text evidence="1">The sequence shown here is derived from an EMBL/GenBank/DDBJ whole genome shotgun (WGS) entry which is preliminary data.</text>
</comment>
<dbReference type="Proteomes" id="UP000683360">
    <property type="component" value="Unassembled WGS sequence"/>
</dbReference>
<accession>A0A8S3PQU0</accession>
<name>A0A8S3PQU0_MYTED</name>
<reference evidence="1" key="1">
    <citation type="submission" date="2021-03" db="EMBL/GenBank/DDBJ databases">
        <authorList>
            <person name="Bekaert M."/>
        </authorList>
    </citation>
    <scope>NUCLEOTIDE SEQUENCE</scope>
</reference>
<protein>
    <submittedName>
        <fullName evidence="1">Uncharacterized protein</fullName>
    </submittedName>
</protein>
<sequence length="175" mass="19684">MAESAIINTSIALYHYLCQNIVGKEKDVKSIRLVNNIRDNLQSCKGTTVITSGSFGEGLLMRGSDIDLMGVVKLIEVCEDTQIYFNADRVYFEMELEDTQPGFTKLRLVHSIDWNILEDCNTIGDDLKGFSYNILGIGFQMLGDKEAARLSFMQSIELFPIEKHNSAFKTLSLIN</sequence>
<keyword evidence="2" id="KW-1185">Reference proteome</keyword>
<proteinExistence type="predicted"/>
<gene>
    <name evidence="1" type="ORF">MEDL_1750</name>
</gene>
<organism evidence="1 2">
    <name type="scientific">Mytilus edulis</name>
    <name type="common">Blue mussel</name>
    <dbReference type="NCBI Taxonomy" id="6550"/>
    <lineage>
        <taxon>Eukaryota</taxon>
        <taxon>Metazoa</taxon>
        <taxon>Spiralia</taxon>
        <taxon>Lophotrochozoa</taxon>
        <taxon>Mollusca</taxon>
        <taxon>Bivalvia</taxon>
        <taxon>Autobranchia</taxon>
        <taxon>Pteriomorphia</taxon>
        <taxon>Mytilida</taxon>
        <taxon>Mytiloidea</taxon>
        <taxon>Mytilidae</taxon>
        <taxon>Mytilinae</taxon>
        <taxon>Mytilus</taxon>
    </lineage>
</organism>
<evidence type="ECO:0000313" key="2">
    <source>
        <dbReference type="Proteomes" id="UP000683360"/>
    </source>
</evidence>
<evidence type="ECO:0000313" key="1">
    <source>
        <dbReference type="EMBL" id="CAG2186188.1"/>
    </source>
</evidence>
<dbReference type="AlphaFoldDB" id="A0A8S3PQU0"/>
<dbReference type="EMBL" id="CAJPWZ010000120">
    <property type="protein sequence ID" value="CAG2186188.1"/>
    <property type="molecule type" value="Genomic_DNA"/>
</dbReference>